<protein>
    <submittedName>
        <fullName evidence="2">Uncharacterized protein</fullName>
    </submittedName>
</protein>
<evidence type="ECO:0000256" key="1">
    <source>
        <dbReference type="SAM" id="MobiDB-lite"/>
    </source>
</evidence>
<comment type="caution">
    <text evidence="2">The sequence shown here is derived from an EMBL/GenBank/DDBJ whole genome shotgun (WGS) entry which is preliminary data.</text>
</comment>
<name>A0A814J817_9BILA</name>
<evidence type="ECO:0000313" key="3">
    <source>
        <dbReference type="Proteomes" id="UP000663889"/>
    </source>
</evidence>
<evidence type="ECO:0000313" key="2">
    <source>
        <dbReference type="EMBL" id="CAF1033896.1"/>
    </source>
</evidence>
<feature type="region of interest" description="Disordered" evidence="1">
    <location>
        <begin position="122"/>
        <end position="157"/>
    </location>
</feature>
<dbReference type="AlphaFoldDB" id="A0A814J817"/>
<organism evidence="2 3">
    <name type="scientific">Rotaria sordida</name>
    <dbReference type="NCBI Taxonomy" id="392033"/>
    <lineage>
        <taxon>Eukaryota</taxon>
        <taxon>Metazoa</taxon>
        <taxon>Spiralia</taxon>
        <taxon>Gnathifera</taxon>
        <taxon>Rotifera</taxon>
        <taxon>Eurotatoria</taxon>
        <taxon>Bdelloidea</taxon>
        <taxon>Philodinida</taxon>
        <taxon>Philodinidae</taxon>
        <taxon>Rotaria</taxon>
    </lineage>
</organism>
<proteinExistence type="predicted"/>
<feature type="compositionally biased region" description="Polar residues" evidence="1">
    <location>
        <begin position="122"/>
        <end position="137"/>
    </location>
</feature>
<sequence length="1015" mass="115299">MSSRKYKRNNVCNEHRGDTSDNNVLIVEEFNQTINDLRHEPTSLLGAKTSTRLHKGQPIQFLEHNGQVFVPLQEDYPLQSKLGKQVYKDGQYVNTMNHRTDNKRYDSHMYEETTSNHLHLQEITSSTPKRTCDQLNKSQEKSKKSRKDEAQAIHTRTTTNYYNSPTITKLSSGKNYSIPIDQLRRAVGNNLPCFIVEFDKNTAQRDLPSAIIACDLIQDYFIKNQIIINGFSVAIFIGHRLKLGVNNMEDYSKLVLSDKWPTTINGKKMSIIKPKFVPECFTLVIRHIPKSFSIQIVSDEIKRSISSADNIKHIIYSYNRTTNDFRFTVSDLMEYEGALKLGRISIGNRLHPVTVYQPANKMTFCTNCWLIGHTRATCSVRERKCRICLMVYDQDHTNTCSGKPLCAQCGQDHHSIDPKCEAIQQYRKKLNLEVKQAINDGIINRKSIQVHQQQQFQIVGTTYDVDFPALSNYNNNIKSKENKVWPDIKSQRTTTNNTFSNDIIINMLHKMNNDLKQDMKSMKDMIAKKLDEQVMLNVKNIQLHEVSLCTINTALMKLIKNVLYPLIDIIPDAHVQVRKQISTALIDLEGPLRIHAEQVRINFNADYNSSTTRSMVLSTNEPNNKEVVAPSSSSSNTPTLIEEMEKSTREWYESSSLDQTLSLWESDNTNCRPSNLSTYSIPLNICAYNVKGCKNRATEFSNSASSKPALTLDEFFNYTEFSSLTLSLDDGQSILIQTRHHIWDRNVNEEHLHLQTLRGENRKLITTQETRFKPQWKVVIKASHFNGGTITWSPVDPYTNSSSVVITIIQSYSWVLSKVDCKTDVPISTSSRSTENRNLTCLANCLNQGNYSDYPIDILTDCVSSSSSMNVMTSQRSKNVTLDTGAYFSIAYQFANWRSLDNSISGSWSIVCGIDLRRRPDGIFNTPPVSNVASPQYVIVNRTTQIKIPVSDVNREDDVRCRWSQNPGSHSVDECAGVCYSNLMPSGTNLSNCVLTFTATTANTWYAVALQNTIA</sequence>
<gene>
    <name evidence="2" type="ORF">SEV965_LOCUS12458</name>
</gene>
<accession>A0A814J817</accession>
<dbReference type="EMBL" id="CAJNOU010000564">
    <property type="protein sequence ID" value="CAF1033896.1"/>
    <property type="molecule type" value="Genomic_DNA"/>
</dbReference>
<feature type="compositionally biased region" description="Basic and acidic residues" evidence="1">
    <location>
        <begin position="138"/>
        <end position="151"/>
    </location>
</feature>
<reference evidence="2" key="1">
    <citation type="submission" date="2021-02" db="EMBL/GenBank/DDBJ databases">
        <authorList>
            <person name="Nowell W R."/>
        </authorList>
    </citation>
    <scope>NUCLEOTIDE SEQUENCE</scope>
</reference>
<dbReference type="Proteomes" id="UP000663889">
    <property type="component" value="Unassembled WGS sequence"/>
</dbReference>